<dbReference type="OrthoDB" id="5554402at2759"/>
<protein>
    <submittedName>
        <fullName evidence="1">Uncharacterized protein</fullName>
    </submittedName>
</protein>
<gene>
    <name evidence="1" type="ORF">THASP1DRAFT_30296</name>
</gene>
<organism evidence="1 2">
    <name type="scientific">Thamnocephalis sphaerospora</name>
    <dbReference type="NCBI Taxonomy" id="78915"/>
    <lineage>
        <taxon>Eukaryota</taxon>
        <taxon>Fungi</taxon>
        <taxon>Fungi incertae sedis</taxon>
        <taxon>Zoopagomycota</taxon>
        <taxon>Zoopagomycotina</taxon>
        <taxon>Zoopagomycetes</taxon>
        <taxon>Zoopagales</taxon>
        <taxon>Sigmoideomycetaceae</taxon>
        <taxon>Thamnocephalis</taxon>
    </lineage>
</organism>
<dbReference type="EMBL" id="KZ992661">
    <property type="protein sequence ID" value="RKP07884.1"/>
    <property type="molecule type" value="Genomic_DNA"/>
</dbReference>
<reference evidence="2" key="1">
    <citation type="journal article" date="2018" name="Nat. Microbiol.">
        <title>Leveraging single-cell genomics to expand the fungal tree of life.</title>
        <authorList>
            <person name="Ahrendt S.R."/>
            <person name="Quandt C.A."/>
            <person name="Ciobanu D."/>
            <person name="Clum A."/>
            <person name="Salamov A."/>
            <person name="Andreopoulos B."/>
            <person name="Cheng J.F."/>
            <person name="Woyke T."/>
            <person name="Pelin A."/>
            <person name="Henrissat B."/>
            <person name="Reynolds N.K."/>
            <person name="Benny G.L."/>
            <person name="Smith M.E."/>
            <person name="James T.Y."/>
            <person name="Grigoriev I.V."/>
        </authorList>
    </citation>
    <scope>NUCLEOTIDE SEQUENCE [LARGE SCALE GENOMIC DNA]</scope>
    <source>
        <strain evidence="2">RSA 1356</strain>
    </source>
</reference>
<dbReference type="PANTHER" id="PTHR28177">
    <property type="entry name" value="ALTERED INHERITANCE OF MITOCHONDRIA PROTEIN 19, MITOCHONDRIAL"/>
    <property type="match status" value="1"/>
</dbReference>
<dbReference type="Proteomes" id="UP000271241">
    <property type="component" value="Unassembled WGS sequence"/>
</dbReference>
<dbReference type="GO" id="GO:0005739">
    <property type="term" value="C:mitochondrion"/>
    <property type="evidence" value="ECO:0007669"/>
    <property type="project" value="TreeGrafter"/>
</dbReference>
<evidence type="ECO:0000313" key="1">
    <source>
        <dbReference type="EMBL" id="RKP07884.1"/>
    </source>
</evidence>
<proteinExistence type="predicted"/>
<dbReference type="Pfam" id="PF10315">
    <property type="entry name" value="Aim19"/>
    <property type="match status" value="1"/>
</dbReference>
<accession>A0A4P9XPF3</accession>
<name>A0A4P9XPF3_9FUNG</name>
<dbReference type="InterPro" id="IPR019419">
    <property type="entry name" value="AIM19"/>
</dbReference>
<sequence>MFQLTGFTAAFGIAGYAIQQGDSDNGAGIATAWSLTYLFLNGRQALRTMRPAPLLLVGLTLGNLAAYGGRALDQWVD</sequence>
<keyword evidence="2" id="KW-1185">Reference proteome</keyword>
<evidence type="ECO:0000313" key="2">
    <source>
        <dbReference type="Proteomes" id="UP000271241"/>
    </source>
</evidence>
<dbReference type="AlphaFoldDB" id="A0A4P9XPF3"/>
<dbReference type="PANTHER" id="PTHR28177:SF1">
    <property type="entry name" value="ALTERED INHERITANCE OF MITOCHONDRIA PROTEIN 19, MITOCHONDRIAL"/>
    <property type="match status" value="1"/>
</dbReference>